<comment type="subcellular location">
    <subcellularLocation>
        <location evidence="1 7">Cell membrane</location>
        <topology evidence="1 7">Multi-pass membrane protein</topology>
    </subcellularLocation>
</comment>
<dbReference type="Proteomes" id="UP001602058">
    <property type="component" value="Unassembled WGS sequence"/>
</dbReference>
<feature type="transmembrane region" description="Helical" evidence="7">
    <location>
        <begin position="222"/>
        <end position="240"/>
    </location>
</feature>
<sequence>MSVPTVTEAGPARAAKPPGPTTVRSRRVDRTYYLMLLPALLLFTVFITLTGLVGMFYSLTNYAGFGDWKFIGLRNYTSMFSDPRILESYWFTIWFAVLTTVVVNAVALLLALGLNGRIKWKTGLRGIYFIPMVLSGIVIAYVFNYLFSNAIPQIATQLGWAGGETSILANENWAWLAIVIVTAWQAIPGAVIIYLAGLMAIPTETYEAAQLDGAGAWRRFRSITFPLLFGYVIINTILGFKGFLNAYDIIVGLTGGGPGTSTMSVAMTIFGGLNGGEYAFQMANAPVRRRPSRHRRAGTRSTGPRPLCWPWAPWWCSYRSTSPSPWR</sequence>
<accession>A0ABW6UTA3</accession>
<evidence type="ECO:0000256" key="5">
    <source>
        <dbReference type="ARBA" id="ARBA00022989"/>
    </source>
</evidence>
<feature type="transmembrane region" description="Helical" evidence="7">
    <location>
        <begin position="260"/>
        <end position="280"/>
    </location>
</feature>
<organism evidence="10 11">
    <name type="scientific">Streptomyces bluensis</name>
    <dbReference type="NCBI Taxonomy" id="33897"/>
    <lineage>
        <taxon>Bacteria</taxon>
        <taxon>Bacillati</taxon>
        <taxon>Actinomycetota</taxon>
        <taxon>Actinomycetes</taxon>
        <taxon>Kitasatosporales</taxon>
        <taxon>Streptomycetaceae</taxon>
        <taxon>Streptomyces</taxon>
    </lineage>
</organism>
<evidence type="ECO:0000256" key="4">
    <source>
        <dbReference type="ARBA" id="ARBA00022692"/>
    </source>
</evidence>
<dbReference type="InterPro" id="IPR051393">
    <property type="entry name" value="ABC_transporter_permease"/>
</dbReference>
<evidence type="ECO:0000256" key="7">
    <source>
        <dbReference type="RuleBase" id="RU363032"/>
    </source>
</evidence>
<feature type="transmembrane region" description="Helical" evidence="7">
    <location>
        <begin position="32"/>
        <end position="57"/>
    </location>
</feature>
<dbReference type="RefSeq" id="WP_387892105.1">
    <property type="nucleotide sequence ID" value="NZ_JBIAWJ010000027.1"/>
</dbReference>
<comment type="caution">
    <text evidence="10">The sequence shown here is derived from an EMBL/GenBank/DDBJ whole genome shotgun (WGS) entry which is preliminary data.</text>
</comment>
<dbReference type="Gene3D" id="1.10.3720.10">
    <property type="entry name" value="MetI-like"/>
    <property type="match status" value="1"/>
</dbReference>
<evidence type="ECO:0000313" key="11">
    <source>
        <dbReference type="Proteomes" id="UP001602058"/>
    </source>
</evidence>
<evidence type="ECO:0000256" key="8">
    <source>
        <dbReference type="SAM" id="MobiDB-lite"/>
    </source>
</evidence>
<keyword evidence="4 7" id="KW-0812">Transmembrane</keyword>
<dbReference type="EMBL" id="JBIAWJ010000027">
    <property type="protein sequence ID" value="MFF4526601.1"/>
    <property type="molecule type" value="Genomic_DNA"/>
</dbReference>
<dbReference type="PROSITE" id="PS50928">
    <property type="entry name" value="ABC_TM1"/>
    <property type="match status" value="1"/>
</dbReference>
<protein>
    <submittedName>
        <fullName evidence="10">Carbohydrate ABC transporter permease</fullName>
    </submittedName>
</protein>
<keyword evidence="3" id="KW-1003">Cell membrane</keyword>
<evidence type="ECO:0000256" key="6">
    <source>
        <dbReference type="ARBA" id="ARBA00023136"/>
    </source>
</evidence>
<feature type="domain" description="ABC transmembrane type-1" evidence="9">
    <location>
        <begin position="89"/>
        <end position="327"/>
    </location>
</feature>
<gene>
    <name evidence="10" type="ORF">ACFY1D_35000</name>
</gene>
<dbReference type="Pfam" id="PF00528">
    <property type="entry name" value="BPD_transp_1"/>
    <property type="match status" value="1"/>
</dbReference>
<feature type="transmembrane region" description="Helical" evidence="7">
    <location>
        <begin position="173"/>
        <end position="201"/>
    </location>
</feature>
<feature type="region of interest" description="Disordered" evidence="8">
    <location>
        <begin position="1"/>
        <end position="23"/>
    </location>
</feature>
<dbReference type="CDD" id="cd06261">
    <property type="entry name" value="TM_PBP2"/>
    <property type="match status" value="1"/>
</dbReference>
<feature type="transmembrane region" description="Helical" evidence="7">
    <location>
        <begin position="89"/>
        <end position="114"/>
    </location>
</feature>
<keyword evidence="2 7" id="KW-0813">Transport</keyword>
<dbReference type="InterPro" id="IPR035906">
    <property type="entry name" value="MetI-like_sf"/>
</dbReference>
<dbReference type="InterPro" id="IPR000515">
    <property type="entry name" value="MetI-like"/>
</dbReference>
<keyword evidence="5 7" id="KW-1133">Transmembrane helix</keyword>
<dbReference type="SUPFAM" id="SSF161098">
    <property type="entry name" value="MetI-like"/>
    <property type="match status" value="1"/>
</dbReference>
<evidence type="ECO:0000256" key="2">
    <source>
        <dbReference type="ARBA" id="ARBA00022448"/>
    </source>
</evidence>
<comment type="similarity">
    <text evidence="7">Belongs to the binding-protein-dependent transport system permease family.</text>
</comment>
<dbReference type="PANTHER" id="PTHR30193:SF37">
    <property type="entry name" value="INNER MEMBRANE ABC TRANSPORTER PERMEASE PROTEIN YCJO"/>
    <property type="match status" value="1"/>
</dbReference>
<dbReference type="PANTHER" id="PTHR30193">
    <property type="entry name" value="ABC TRANSPORTER PERMEASE PROTEIN"/>
    <property type="match status" value="1"/>
</dbReference>
<feature type="transmembrane region" description="Helical" evidence="7">
    <location>
        <begin position="126"/>
        <end position="147"/>
    </location>
</feature>
<keyword evidence="6 7" id="KW-0472">Membrane</keyword>
<proteinExistence type="inferred from homology"/>
<evidence type="ECO:0000259" key="9">
    <source>
        <dbReference type="PROSITE" id="PS50928"/>
    </source>
</evidence>
<evidence type="ECO:0000313" key="10">
    <source>
        <dbReference type="EMBL" id="MFF4526601.1"/>
    </source>
</evidence>
<name>A0ABW6UTA3_9ACTN</name>
<evidence type="ECO:0000256" key="3">
    <source>
        <dbReference type="ARBA" id="ARBA00022475"/>
    </source>
</evidence>
<keyword evidence="11" id="KW-1185">Reference proteome</keyword>
<evidence type="ECO:0000256" key="1">
    <source>
        <dbReference type="ARBA" id="ARBA00004651"/>
    </source>
</evidence>
<reference evidence="10 11" key="1">
    <citation type="submission" date="2024-10" db="EMBL/GenBank/DDBJ databases">
        <title>The Natural Products Discovery Center: Release of the First 8490 Sequenced Strains for Exploring Actinobacteria Biosynthetic Diversity.</title>
        <authorList>
            <person name="Kalkreuter E."/>
            <person name="Kautsar S.A."/>
            <person name="Yang D."/>
            <person name="Bader C.D."/>
            <person name="Teijaro C.N."/>
            <person name="Fluegel L."/>
            <person name="Davis C.M."/>
            <person name="Simpson J.R."/>
            <person name="Lauterbach L."/>
            <person name="Steele A.D."/>
            <person name="Gui C."/>
            <person name="Meng S."/>
            <person name="Li G."/>
            <person name="Viehrig K."/>
            <person name="Ye F."/>
            <person name="Su P."/>
            <person name="Kiefer A.F."/>
            <person name="Nichols A."/>
            <person name="Cepeda A.J."/>
            <person name="Yan W."/>
            <person name="Fan B."/>
            <person name="Jiang Y."/>
            <person name="Adhikari A."/>
            <person name="Zheng C.-J."/>
            <person name="Schuster L."/>
            <person name="Cowan T.M."/>
            <person name="Smanski M.J."/>
            <person name="Chevrette M.G."/>
            <person name="De Carvalho L.P.S."/>
            <person name="Shen B."/>
        </authorList>
    </citation>
    <scope>NUCLEOTIDE SEQUENCE [LARGE SCALE GENOMIC DNA]</scope>
    <source>
        <strain evidence="10 11">NPDC001390</strain>
    </source>
</reference>